<name>A0A1J1IR87_9DIPT</name>
<evidence type="ECO:0000256" key="1">
    <source>
        <dbReference type="SAM" id="MobiDB-lite"/>
    </source>
</evidence>
<feature type="compositionally biased region" description="Polar residues" evidence="1">
    <location>
        <begin position="42"/>
        <end position="59"/>
    </location>
</feature>
<accession>A0A1J1IR87</accession>
<evidence type="ECO:0000313" key="2">
    <source>
        <dbReference type="EMBL" id="CRL02727.1"/>
    </source>
</evidence>
<dbReference type="AlphaFoldDB" id="A0A1J1IR87"/>
<dbReference type="EMBL" id="CVRI01000058">
    <property type="protein sequence ID" value="CRL02727.1"/>
    <property type="molecule type" value="Genomic_DNA"/>
</dbReference>
<reference evidence="2 3" key="1">
    <citation type="submission" date="2015-04" db="EMBL/GenBank/DDBJ databases">
        <authorList>
            <person name="Syromyatnikov M.Y."/>
            <person name="Popov V.N."/>
        </authorList>
    </citation>
    <scope>NUCLEOTIDE SEQUENCE [LARGE SCALE GENOMIC DNA]</scope>
</reference>
<dbReference type="Proteomes" id="UP000183832">
    <property type="component" value="Unassembled WGS sequence"/>
</dbReference>
<protein>
    <submittedName>
        <fullName evidence="2">CLUMA_CG016000, isoform A</fullName>
    </submittedName>
</protein>
<keyword evidence="3" id="KW-1185">Reference proteome</keyword>
<organism evidence="2 3">
    <name type="scientific">Clunio marinus</name>
    <dbReference type="NCBI Taxonomy" id="568069"/>
    <lineage>
        <taxon>Eukaryota</taxon>
        <taxon>Metazoa</taxon>
        <taxon>Ecdysozoa</taxon>
        <taxon>Arthropoda</taxon>
        <taxon>Hexapoda</taxon>
        <taxon>Insecta</taxon>
        <taxon>Pterygota</taxon>
        <taxon>Neoptera</taxon>
        <taxon>Endopterygota</taxon>
        <taxon>Diptera</taxon>
        <taxon>Nematocera</taxon>
        <taxon>Chironomoidea</taxon>
        <taxon>Chironomidae</taxon>
        <taxon>Clunio</taxon>
    </lineage>
</organism>
<evidence type="ECO:0000313" key="3">
    <source>
        <dbReference type="Proteomes" id="UP000183832"/>
    </source>
</evidence>
<sequence>MTVVFNIKVSTLREFGATTIQWLHLIRKLERKMRKEGKKDSITVSINHNHAHNNQRLER</sequence>
<feature type="region of interest" description="Disordered" evidence="1">
    <location>
        <begin position="39"/>
        <end position="59"/>
    </location>
</feature>
<proteinExistence type="predicted"/>
<gene>
    <name evidence="2" type="ORF">CLUMA_CG016000</name>
</gene>